<accession>R4Z6Q6</accession>
<organism evidence="2 3">
    <name type="scientific">Candidatus Neomicrothrix parvicella RN1</name>
    <dbReference type="NCBI Taxonomy" id="1229780"/>
    <lineage>
        <taxon>Bacteria</taxon>
        <taxon>Bacillati</taxon>
        <taxon>Actinomycetota</taxon>
        <taxon>Acidimicrobiia</taxon>
        <taxon>Acidimicrobiales</taxon>
        <taxon>Microthrixaceae</taxon>
        <taxon>Candidatus Neomicrothrix</taxon>
    </lineage>
</organism>
<evidence type="ECO:0000259" key="1">
    <source>
        <dbReference type="Pfam" id="PF24837"/>
    </source>
</evidence>
<dbReference type="Pfam" id="PF24837">
    <property type="entry name" value="AMIN-like"/>
    <property type="match status" value="1"/>
</dbReference>
<dbReference type="STRING" id="1229780.BN381_80071"/>
<comment type="caution">
    <text evidence="2">The sequence shown here is derived from an EMBL/GenBank/DDBJ whole genome shotgun (WGS) entry which is preliminary data.</text>
</comment>
<name>R4Z6Q6_9ACTN</name>
<gene>
    <name evidence="2" type="ORF">BN381_80071</name>
</gene>
<dbReference type="eggNOG" id="COG5401">
    <property type="taxonomic scope" value="Bacteria"/>
</dbReference>
<dbReference type="EMBL" id="CANL01000078">
    <property type="protein sequence ID" value="CCM65541.1"/>
    <property type="molecule type" value="Genomic_DNA"/>
</dbReference>
<reference evidence="2 3" key="1">
    <citation type="journal article" date="2013" name="ISME J.">
        <title>Metabolic model for the filamentous 'Candidatus Microthrix parvicella' based on genomic and metagenomic analyses.</title>
        <authorList>
            <person name="Jon McIlroy S."/>
            <person name="Kristiansen R."/>
            <person name="Albertsen M."/>
            <person name="Michael Karst S."/>
            <person name="Rossetti S."/>
            <person name="Lund Nielsen J."/>
            <person name="Tandoi V."/>
            <person name="James Seviour R."/>
            <person name="Nielsen P.H."/>
        </authorList>
    </citation>
    <scope>NUCLEOTIDE SEQUENCE [LARGE SCALE GENOMIC DNA]</scope>
    <source>
        <strain evidence="2 3">RN1</strain>
    </source>
</reference>
<protein>
    <recommendedName>
        <fullName evidence="1">AMIN-like domain-containing protein</fullName>
    </recommendedName>
</protein>
<sequence>MSTHPSASTRARRRHRRAVAAIGIVVLMIAATACFSLDPKSGSGNGMAYITDVRSARQGDTDRVVIEFANKQLPNWDVRLATPPFYQDGSGKKVKVSGHAFLAVKLTNADAHSWFVGPTRFSPPGTPNVTEIVRNGDFEGHVNHVIGLENMAAFQVTVLKSPSRLVIDIQH</sequence>
<dbReference type="Proteomes" id="UP000018291">
    <property type="component" value="Unassembled WGS sequence"/>
</dbReference>
<keyword evidence="3" id="KW-1185">Reference proteome</keyword>
<dbReference type="InterPro" id="IPR056303">
    <property type="entry name" value="AMIN-like"/>
</dbReference>
<evidence type="ECO:0000313" key="3">
    <source>
        <dbReference type="Proteomes" id="UP000018291"/>
    </source>
</evidence>
<feature type="domain" description="AMIN-like" evidence="1">
    <location>
        <begin position="49"/>
        <end position="171"/>
    </location>
</feature>
<dbReference type="HOGENOM" id="CLU_1560154_0_0_11"/>
<evidence type="ECO:0000313" key="2">
    <source>
        <dbReference type="EMBL" id="CCM65541.1"/>
    </source>
</evidence>
<dbReference type="AlphaFoldDB" id="R4Z6Q6"/>
<proteinExistence type="predicted"/>